<dbReference type="AlphaFoldDB" id="A0A1H6STD3"/>
<keyword evidence="2" id="KW-1185">Reference proteome</keyword>
<proteinExistence type="predicted"/>
<organism evidence="1 2">
    <name type="scientific">Frateuria terrea</name>
    <dbReference type="NCBI Taxonomy" id="529704"/>
    <lineage>
        <taxon>Bacteria</taxon>
        <taxon>Pseudomonadati</taxon>
        <taxon>Pseudomonadota</taxon>
        <taxon>Gammaproteobacteria</taxon>
        <taxon>Lysobacterales</taxon>
        <taxon>Rhodanobacteraceae</taxon>
        <taxon>Frateuria</taxon>
    </lineage>
</organism>
<name>A0A1H6STD3_9GAMM</name>
<accession>A0A1H6STD3</accession>
<evidence type="ECO:0000313" key="1">
    <source>
        <dbReference type="EMBL" id="SEI67290.1"/>
    </source>
</evidence>
<reference evidence="1 2" key="1">
    <citation type="submission" date="2016-10" db="EMBL/GenBank/DDBJ databases">
        <authorList>
            <person name="de Groot N.N."/>
        </authorList>
    </citation>
    <scope>NUCLEOTIDE SEQUENCE [LARGE SCALE GENOMIC DNA]</scope>
    <source>
        <strain evidence="1 2">DSM 26515</strain>
    </source>
</reference>
<sequence>MSKKTVSEETKRKLSEMFLAELHQAWWAERLAQLRGERNETSDPNEVRMLEARIQEHYKFRHDVGSSRKRLGLILPPPAR</sequence>
<evidence type="ECO:0000313" key="2">
    <source>
        <dbReference type="Proteomes" id="UP000199420"/>
    </source>
</evidence>
<dbReference type="Proteomes" id="UP000199420">
    <property type="component" value="Unassembled WGS sequence"/>
</dbReference>
<dbReference type="EMBL" id="FNYC01000002">
    <property type="protein sequence ID" value="SEI67290.1"/>
    <property type="molecule type" value="Genomic_DNA"/>
</dbReference>
<gene>
    <name evidence="1" type="ORF">SAMN04487997_1416</name>
</gene>
<protein>
    <submittedName>
        <fullName evidence="1">Uncharacterized protein</fullName>
    </submittedName>
</protein>
<dbReference type="RefSeq" id="WP_091335133.1">
    <property type="nucleotide sequence ID" value="NZ_FNYC01000002.1"/>
</dbReference>